<proteinExistence type="inferred from homology"/>
<protein>
    <submittedName>
        <fullName evidence="2">Pyridoxal phosphate-dependent aminotransferase EpsN</fullName>
    </submittedName>
</protein>
<sequence length="394" mass="42904">MTDNRRIYLSPPHLGEREKGYVAEAFDTNWIAPLGPHVDEFERELAELTGARGAVALSSGTAAIHLALKLAGVGRGDRVFVSTLTFVASVNPVLYEGAEPVFIDSDFETWNMSVQALERALIEAEREGRLPKAAVVVNLYGQSADLDPIMALFRRYGVTVVEDAAESLGATYKGKASGTIGDYGIYSFNGNKIITTSGGGMLVGHDTGKLAKARFLATQARDPALHYEHSELGFNYRMSNVLAGIGRGQLQVLGERIAARRAVFERYEAALAHIPGISFMPEAAYGRSTRWLTTLTVNPQITGVTAVELVKALAADNIEARPVWKPMHLQPLLRQYEYYAHEPQFSVSDQLFAQGLCLPSGSSLSEADQQRVIDCVLRRLGEARMTVPGYAAQA</sequence>
<dbReference type="Gene3D" id="3.40.640.10">
    <property type="entry name" value="Type I PLP-dependent aspartate aminotransferase-like (Major domain)"/>
    <property type="match status" value="1"/>
</dbReference>
<dbReference type="InterPro" id="IPR015422">
    <property type="entry name" value="PyrdxlP-dep_Trfase_small"/>
</dbReference>
<dbReference type="CDD" id="cd00616">
    <property type="entry name" value="AHBA_syn"/>
    <property type="match status" value="1"/>
</dbReference>
<dbReference type="InterPro" id="IPR015424">
    <property type="entry name" value="PyrdxlP-dep_Trfase"/>
</dbReference>
<evidence type="ECO:0000313" key="3">
    <source>
        <dbReference type="Proteomes" id="UP000680304"/>
    </source>
</evidence>
<dbReference type="PIRSF" id="PIRSF000390">
    <property type="entry name" value="PLP_StrS"/>
    <property type="match status" value="1"/>
</dbReference>
<dbReference type="Proteomes" id="UP000680304">
    <property type="component" value="Unassembled WGS sequence"/>
</dbReference>
<name>A0ABQ4N302_9BACL</name>
<keyword evidence="2" id="KW-0032">Aminotransferase</keyword>
<dbReference type="Pfam" id="PF01041">
    <property type="entry name" value="DegT_DnrJ_EryC1"/>
    <property type="match status" value="1"/>
</dbReference>
<dbReference type="InterPro" id="IPR015421">
    <property type="entry name" value="PyrdxlP-dep_Trfase_major"/>
</dbReference>
<dbReference type="Gene3D" id="3.90.1150.10">
    <property type="entry name" value="Aspartate Aminotransferase, domain 1"/>
    <property type="match status" value="1"/>
</dbReference>
<keyword evidence="2" id="KW-0808">Transferase</keyword>
<comment type="caution">
    <text evidence="2">The sequence shown here is derived from an EMBL/GenBank/DDBJ whole genome shotgun (WGS) entry which is preliminary data.</text>
</comment>
<dbReference type="GO" id="GO:0008483">
    <property type="term" value="F:transaminase activity"/>
    <property type="evidence" value="ECO:0007669"/>
    <property type="project" value="UniProtKB-KW"/>
</dbReference>
<keyword evidence="3" id="KW-1185">Reference proteome</keyword>
<keyword evidence="1" id="KW-0663">Pyridoxal phosphate</keyword>
<dbReference type="InterPro" id="IPR000653">
    <property type="entry name" value="DegT/StrS_aminotransferase"/>
</dbReference>
<dbReference type="EMBL" id="BOVJ01000037">
    <property type="protein sequence ID" value="GIQ62539.1"/>
    <property type="molecule type" value="Genomic_DNA"/>
</dbReference>
<comment type="similarity">
    <text evidence="1">Belongs to the DegT/DnrJ/EryC1 family.</text>
</comment>
<dbReference type="RefSeq" id="WP_062491342.1">
    <property type="nucleotide sequence ID" value="NZ_BOVJ01000037.1"/>
</dbReference>
<organism evidence="2 3">
    <name type="scientific">Paenibacillus cisolokensis</name>
    <dbReference type="NCBI Taxonomy" id="1658519"/>
    <lineage>
        <taxon>Bacteria</taxon>
        <taxon>Bacillati</taxon>
        <taxon>Bacillota</taxon>
        <taxon>Bacilli</taxon>
        <taxon>Bacillales</taxon>
        <taxon>Paenibacillaceae</taxon>
        <taxon>Paenibacillus</taxon>
    </lineage>
</organism>
<evidence type="ECO:0000256" key="1">
    <source>
        <dbReference type="RuleBase" id="RU004508"/>
    </source>
</evidence>
<reference evidence="2 3" key="1">
    <citation type="submission" date="2021-04" db="EMBL/GenBank/DDBJ databases">
        <title>Draft genome sequence of Paenibacillus cisolokensis, LC2-13A.</title>
        <authorList>
            <person name="Uke A."/>
            <person name="Chhe C."/>
            <person name="Baramee S."/>
            <person name="Kosugi A."/>
        </authorList>
    </citation>
    <scope>NUCLEOTIDE SEQUENCE [LARGE SCALE GENOMIC DNA]</scope>
    <source>
        <strain evidence="2 3">LC2-13A</strain>
    </source>
</reference>
<accession>A0ABQ4N302</accession>
<evidence type="ECO:0000313" key="2">
    <source>
        <dbReference type="EMBL" id="GIQ62539.1"/>
    </source>
</evidence>
<gene>
    <name evidence="2" type="primary">epsN</name>
    <name evidence="2" type="ORF">PACILC2_11070</name>
</gene>
<dbReference type="SUPFAM" id="SSF53383">
    <property type="entry name" value="PLP-dependent transferases"/>
    <property type="match status" value="1"/>
</dbReference>
<dbReference type="PANTHER" id="PTHR30244">
    <property type="entry name" value="TRANSAMINASE"/>
    <property type="match status" value="1"/>
</dbReference>
<dbReference type="PANTHER" id="PTHR30244:SF34">
    <property type="entry name" value="DTDP-4-AMINO-4,6-DIDEOXYGALACTOSE TRANSAMINASE"/>
    <property type="match status" value="1"/>
</dbReference>